<accession>A0ABP0H2S3</accession>
<comment type="similarity">
    <text evidence="1">Belongs to the CFAP97 family.</text>
</comment>
<protein>
    <recommendedName>
        <fullName evidence="2">Cilia- and flagella-associated protein 97</fullName>
    </recommendedName>
</protein>
<dbReference type="Pfam" id="PF13879">
    <property type="entry name" value="Hmw_CFAP97"/>
    <property type="match status" value="1"/>
</dbReference>
<keyword evidence="5" id="KW-1185">Reference proteome</keyword>
<evidence type="ECO:0000256" key="3">
    <source>
        <dbReference type="SAM" id="MobiDB-lite"/>
    </source>
</evidence>
<dbReference type="Proteomes" id="UP001642483">
    <property type="component" value="Unassembled WGS sequence"/>
</dbReference>
<sequence>MEEAIDFDFFDGNDSDGVGTGSSISTRPTGVTYEAVKANDNKHRHRSHNSRSTESHSSSDSETVTSNNHHSQLHGTNESDSNMSCSAATDSSKKIMRRESTDDTSCTDSERNVTSSGSEISKAERHGHSNANDSENSSKRQQRPSKKSRDTSNVKSHDIQADGDGFSSDSVTDVSPLTSPDGSPQIRRRGANENPSNETFHNTSSNEAQNSQVRHITKLNVTFKNSSSMEKMDKSRHNSSIKKNSQRTSSLRKKSPRVRSPKWKKEYLSDSDDDFGEHHHQSGHEKQGLFKTRQQSAMTDHRRRLLDSAARGSMDISSLLETVLEFEQKNYNRQVTHRMHQPMNYRIGDNLIHRPEHFGRKNMSFTNDKVREIDQENQRLLKQITRQSRPSSASSVRSNASYASNTSLNSKCSSRSTSSRLSRMSSGRRPSEKPVKLYHTAINRIQQQRQIERENMQLLKRLNSAKATPGMQRQRQLADHKRQAEYIGTTIDRNGMSTRKANELTRNAEVVQEVMGLRESRRKPVRPAWQESW</sequence>
<feature type="compositionally biased region" description="Polar residues" evidence="3">
    <location>
        <begin position="193"/>
        <end position="229"/>
    </location>
</feature>
<feature type="compositionally biased region" description="Acidic residues" evidence="3">
    <location>
        <begin position="1"/>
        <end position="14"/>
    </location>
</feature>
<reference evidence="4 5" key="1">
    <citation type="submission" date="2024-02" db="EMBL/GenBank/DDBJ databases">
        <authorList>
            <person name="Daric V."/>
            <person name="Darras S."/>
        </authorList>
    </citation>
    <scope>NUCLEOTIDE SEQUENCE [LARGE SCALE GENOMIC DNA]</scope>
</reference>
<dbReference type="PANTHER" id="PTHR23035">
    <property type="entry name" value="CILIA- AND FLAGELLA-ASSOCIATED PROTEIN 97-RELATED"/>
    <property type="match status" value="1"/>
</dbReference>
<organism evidence="4 5">
    <name type="scientific">Clavelina lepadiformis</name>
    <name type="common">Light-bulb sea squirt</name>
    <name type="synonym">Ascidia lepadiformis</name>
    <dbReference type="NCBI Taxonomy" id="159417"/>
    <lineage>
        <taxon>Eukaryota</taxon>
        <taxon>Metazoa</taxon>
        <taxon>Chordata</taxon>
        <taxon>Tunicata</taxon>
        <taxon>Ascidiacea</taxon>
        <taxon>Aplousobranchia</taxon>
        <taxon>Clavelinidae</taxon>
        <taxon>Clavelina</taxon>
    </lineage>
</organism>
<feature type="compositionally biased region" description="Basic and acidic residues" evidence="3">
    <location>
        <begin position="91"/>
        <end position="101"/>
    </location>
</feature>
<feature type="compositionally biased region" description="Basic and acidic residues" evidence="3">
    <location>
        <begin position="147"/>
        <end position="160"/>
    </location>
</feature>
<proteinExistence type="inferred from homology"/>
<evidence type="ECO:0000256" key="1">
    <source>
        <dbReference type="ARBA" id="ARBA00008315"/>
    </source>
</evidence>
<feature type="compositionally biased region" description="Polar residues" evidence="3">
    <location>
        <begin position="69"/>
        <end position="90"/>
    </location>
</feature>
<comment type="caution">
    <text evidence="4">The sequence shown here is derived from an EMBL/GenBank/DDBJ whole genome shotgun (WGS) entry which is preliminary data.</text>
</comment>
<dbReference type="EMBL" id="CAWYQH010000163">
    <property type="protein sequence ID" value="CAK8697531.1"/>
    <property type="molecule type" value="Genomic_DNA"/>
</dbReference>
<feature type="compositionally biased region" description="Polar residues" evidence="3">
    <location>
        <begin position="167"/>
        <end position="182"/>
    </location>
</feature>
<gene>
    <name evidence="4" type="ORF">CVLEPA_LOCUS30738</name>
</gene>
<evidence type="ECO:0000313" key="5">
    <source>
        <dbReference type="Proteomes" id="UP001642483"/>
    </source>
</evidence>
<feature type="region of interest" description="Disordered" evidence="3">
    <location>
        <begin position="1"/>
        <end position="295"/>
    </location>
</feature>
<evidence type="ECO:0000313" key="4">
    <source>
        <dbReference type="EMBL" id="CAK8697531.1"/>
    </source>
</evidence>
<feature type="compositionally biased region" description="Basic and acidic residues" evidence="3">
    <location>
        <begin position="276"/>
        <end position="288"/>
    </location>
</feature>
<name>A0ABP0H2S3_CLALP</name>
<feature type="compositionally biased region" description="Low complexity" evidence="3">
    <location>
        <begin position="386"/>
        <end position="428"/>
    </location>
</feature>
<dbReference type="InterPro" id="IPR029488">
    <property type="entry name" value="Hmw/CFAP97"/>
</dbReference>
<feature type="compositionally biased region" description="Basic residues" evidence="3">
    <location>
        <begin position="250"/>
        <end position="262"/>
    </location>
</feature>
<evidence type="ECO:0000256" key="2">
    <source>
        <dbReference type="ARBA" id="ARBA00021424"/>
    </source>
</evidence>
<feature type="compositionally biased region" description="Polar residues" evidence="3">
    <location>
        <begin position="103"/>
        <end position="119"/>
    </location>
</feature>
<dbReference type="PANTHER" id="PTHR23035:SF1">
    <property type="entry name" value="CILIA- AND FLAGELLA-ASSOCIATED PROTEIN 97"/>
    <property type="match status" value="1"/>
</dbReference>
<dbReference type="InterPro" id="IPR038791">
    <property type="entry name" value="Cfap97/Hemingway"/>
</dbReference>
<feature type="region of interest" description="Disordered" evidence="3">
    <location>
        <begin position="383"/>
        <end position="434"/>
    </location>
</feature>